<evidence type="ECO:0000313" key="2">
    <source>
        <dbReference type="EMBL" id="KPQ13467.1"/>
    </source>
</evidence>
<comment type="similarity">
    <text evidence="1">Belongs to the protein-tyrosine phosphatase family.</text>
</comment>
<keyword evidence="2" id="KW-0378">Hydrolase</keyword>
<evidence type="ECO:0000313" key="3">
    <source>
        <dbReference type="Proteomes" id="UP000050421"/>
    </source>
</evidence>
<dbReference type="PANTHER" id="PTHR31126">
    <property type="entry name" value="TYROSINE-PROTEIN PHOSPHATASE"/>
    <property type="match status" value="1"/>
</dbReference>
<dbReference type="AlphaFoldDB" id="A0A0P8BU85"/>
<comment type="caution">
    <text evidence="2">The sequence shown here is derived from an EMBL/GenBank/DDBJ whole genome shotgun (WGS) entry which is preliminary data.</text>
</comment>
<dbReference type="Gene3D" id="3.90.190.10">
    <property type="entry name" value="Protein tyrosine phosphatase superfamily"/>
    <property type="match status" value="1"/>
</dbReference>
<dbReference type="InterPro" id="IPR026893">
    <property type="entry name" value="Tyr/Ser_Pase_IphP-type"/>
</dbReference>
<dbReference type="InterPro" id="IPR029021">
    <property type="entry name" value="Prot-tyrosine_phosphatase-like"/>
</dbReference>
<dbReference type="PATRIC" id="fig|1305737.6.peg.3243"/>
<dbReference type="SUPFAM" id="SSF52799">
    <property type="entry name" value="(Phosphotyrosine protein) phosphatases II"/>
    <property type="match status" value="1"/>
</dbReference>
<dbReference type="PROSITE" id="PS00383">
    <property type="entry name" value="TYR_PHOSPHATASE_1"/>
    <property type="match status" value="1"/>
</dbReference>
<sequence>MKKTIKFIGIALVLLLVGSLVYVAIKRNSIPPPEKPAERNLAERVILERTFSPDSVQVLLAEPYSIHAINGDSTIGRQVSVKNGFLNVSSENRQMSFYAIDSDDTLLFAERRIPTEGASNLRDLGGLFTKDGYQVKWGKLFRSDELSSLSDDDFELVSTLGVKSIIDFRTQTEVDEKPDTWPDLDKIDHLHIPIGVDMAGGNEEILENINKENFDWDSLMYAANQGFAMEFQNEYKKFFSLLLEEKQYPLLFHCTAGKDRTGFASLLVLSALGVDLKTALDEYLMTNYYTQGRNEEKIITAAAIYGINPENLRKVMGVKMEFIQGALDSINKEYGSIDQYLCDALGICEEEKEKLKIQLLYKYPRS</sequence>
<gene>
    <name evidence="2" type="ORF">HLUCCX10_12935</name>
</gene>
<accession>A0A0P8BU85</accession>
<protein>
    <submittedName>
        <fullName evidence="2">Protein-tyrosine phosphatase</fullName>
        <ecNumber evidence="2">3.1.3.48</ecNumber>
    </submittedName>
</protein>
<dbReference type="STRING" id="1305737.GCA_000526355_01670"/>
<dbReference type="eggNOG" id="COG2365">
    <property type="taxonomic scope" value="Bacteria"/>
</dbReference>
<dbReference type="InterPro" id="IPR016130">
    <property type="entry name" value="Tyr_Pase_AS"/>
</dbReference>
<organism evidence="2 3">
    <name type="scientific">Algoriphagus marincola HL-49</name>
    <dbReference type="NCBI Taxonomy" id="1305737"/>
    <lineage>
        <taxon>Bacteria</taxon>
        <taxon>Pseudomonadati</taxon>
        <taxon>Bacteroidota</taxon>
        <taxon>Cytophagia</taxon>
        <taxon>Cytophagales</taxon>
        <taxon>Cyclobacteriaceae</taxon>
        <taxon>Algoriphagus</taxon>
    </lineage>
</organism>
<proteinExistence type="inferred from homology"/>
<dbReference type="EMBL" id="LJXT01000089">
    <property type="protein sequence ID" value="KPQ13467.1"/>
    <property type="molecule type" value="Genomic_DNA"/>
</dbReference>
<name>A0A0P8BU85_9BACT</name>
<dbReference type="Pfam" id="PF13350">
    <property type="entry name" value="Y_phosphatase3"/>
    <property type="match status" value="1"/>
</dbReference>
<evidence type="ECO:0000256" key="1">
    <source>
        <dbReference type="ARBA" id="ARBA00009580"/>
    </source>
</evidence>
<dbReference type="PANTHER" id="PTHR31126:SF1">
    <property type="entry name" value="TYROSINE SPECIFIC PROTEIN PHOSPHATASES DOMAIN-CONTAINING PROTEIN"/>
    <property type="match status" value="1"/>
</dbReference>
<reference evidence="2 3" key="1">
    <citation type="submission" date="2015-09" db="EMBL/GenBank/DDBJ databases">
        <title>Identification and resolution of microdiversity through metagenomic sequencing of parallel consortia.</title>
        <authorList>
            <person name="Nelson W.C."/>
            <person name="Romine M.F."/>
            <person name="Lindemann S.R."/>
        </authorList>
    </citation>
    <scope>NUCLEOTIDE SEQUENCE [LARGE SCALE GENOMIC DNA]</scope>
    <source>
        <strain evidence="2">HL-49</strain>
    </source>
</reference>
<dbReference type="Proteomes" id="UP000050421">
    <property type="component" value="Unassembled WGS sequence"/>
</dbReference>
<dbReference type="GO" id="GO:0004725">
    <property type="term" value="F:protein tyrosine phosphatase activity"/>
    <property type="evidence" value="ECO:0007669"/>
    <property type="project" value="UniProtKB-EC"/>
</dbReference>
<dbReference type="OrthoDB" id="1188001at2"/>
<dbReference type="EC" id="3.1.3.48" evidence="2"/>